<feature type="compositionally biased region" description="Basic residues" evidence="6">
    <location>
        <begin position="279"/>
        <end position="293"/>
    </location>
</feature>
<dbReference type="InterPro" id="IPR000620">
    <property type="entry name" value="EamA_dom"/>
</dbReference>
<dbReference type="EMBL" id="WOGT01000007">
    <property type="protein sequence ID" value="MUN55706.1"/>
    <property type="molecule type" value="Genomic_DNA"/>
</dbReference>
<evidence type="ECO:0000256" key="6">
    <source>
        <dbReference type="SAM" id="MobiDB-lite"/>
    </source>
</evidence>
<feature type="transmembrane region" description="Helical" evidence="7">
    <location>
        <begin position="258"/>
        <end position="278"/>
    </location>
</feature>
<comment type="similarity">
    <text evidence="2">Belongs to the EamA transporter family.</text>
</comment>
<evidence type="ECO:0000259" key="8">
    <source>
        <dbReference type="Pfam" id="PF00892"/>
    </source>
</evidence>
<comment type="caution">
    <text evidence="9">The sequence shown here is derived from an EMBL/GenBank/DDBJ whole genome shotgun (WGS) entry which is preliminary data.</text>
</comment>
<sequence length="308" mass="32039">MAPGILFVIGSCTSLQLGASIATSLFPHLGPWGVTSLRMLFAAVILLVITRPRVAGWTGKQWRSVVLFGLALAGMNGFFYAGIARIPLGAGVAIEFLGPLALAAILSRRIVDFLWVLLALAGMAVLGVESVTTASAALDPLGVVCVLIAGAFWAVYVLTSAQVGRTVPGTGGLAVAMAVAAVVLAPVGGPSAVHAFSDPKLLVMGAVVGLMSSVIPYTLELKALRRLPNATFSILLSLEPAFAALFGFLLLHQVVGPLRLLAIALVILASMGTTLSATKVRRPGSARRRGRKAQRSDERENREQVPTG</sequence>
<protein>
    <submittedName>
        <fullName evidence="9">EamA family transporter</fullName>
    </submittedName>
</protein>
<feature type="transmembrane region" description="Helical" evidence="7">
    <location>
        <begin position="62"/>
        <end position="80"/>
    </location>
</feature>
<keyword evidence="5 7" id="KW-0472">Membrane</keyword>
<dbReference type="InterPro" id="IPR037185">
    <property type="entry name" value="EmrE-like"/>
</dbReference>
<evidence type="ECO:0000256" key="4">
    <source>
        <dbReference type="ARBA" id="ARBA00022989"/>
    </source>
</evidence>
<accession>A0A7K1LKI9</accession>
<dbReference type="OrthoDB" id="9815120at2"/>
<evidence type="ECO:0000313" key="10">
    <source>
        <dbReference type="Proteomes" id="UP000462152"/>
    </source>
</evidence>
<proteinExistence type="inferred from homology"/>
<feature type="transmembrane region" description="Helical" evidence="7">
    <location>
        <begin position="86"/>
        <end position="106"/>
    </location>
</feature>
<feature type="transmembrane region" description="Helical" evidence="7">
    <location>
        <begin position="231"/>
        <end position="252"/>
    </location>
</feature>
<feature type="region of interest" description="Disordered" evidence="6">
    <location>
        <begin position="279"/>
        <end position="308"/>
    </location>
</feature>
<feature type="domain" description="EamA" evidence="8">
    <location>
        <begin position="141"/>
        <end position="273"/>
    </location>
</feature>
<dbReference type="Pfam" id="PF00892">
    <property type="entry name" value="EamA"/>
    <property type="match status" value="1"/>
</dbReference>
<keyword evidence="10" id="KW-1185">Reference proteome</keyword>
<dbReference type="Proteomes" id="UP000462152">
    <property type="component" value="Unassembled WGS sequence"/>
</dbReference>
<feature type="transmembrane region" description="Helical" evidence="7">
    <location>
        <begin position="29"/>
        <end position="50"/>
    </location>
</feature>
<evidence type="ECO:0000313" key="9">
    <source>
        <dbReference type="EMBL" id="MUN55706.1"/>
    </source>
</evidence>
<feature type="transmembrane region" description="Helical" evidence="7">
    <location>
        <begin position="113"/>
        <end position="134"/>
    </location>
</feature>
<evidence type="ECO:0000256" key="2">
    <source>
        <dbReference type="ARBA" id="ARBA00007362"/>
    </source>
</evidence>
<evidence type="ECO:0000256" key="7">
    <source>
        <dbReference type="SAM" id="Phobius"/>
    </source>
</evidence>
<dbReference type="InterPro" id="IPR050638">
    <property type="entry name" value="AA-Vitamin_Transporters"/>
</dbReference>
<dbReference type="AlphaFoldDB" id="A0A7K1LKI9"/>
<reference evidence="9 10" key="1">
    <citation type="submission" date="2019-12" db="EMBL/GenBank/DDBJ databases">
        <authorList>
            <person name="Li J."/>
            <person name="Shi Y."/>
            <person name="Xu G."/>
            <person name="Xiao D."/>
            <person name="Ran X."/>
        </authorList>
    </citation>
    <scope>NUCLEOTIDE SEQUENCE [LARGE SCALE GENOMIC DNA]</scope>
    <source>
        <strain evidence="9 10">JCM 15915</strain>
    </source>
</reference>
<feature type="transmembrane region" description="Helical" evidence="7">
    <location>
        <begin position="171"/>
        <end position="189"/>
    </location>
</feature>
<dbReference type="PANTHER" id="PTHR32322:SF2">
    <property type="entry name" value="EAMA DOMAIN-CONTAINING PROTEIN"/>
    <property type="match status" value="1"/>
</dbReference>
<dbReference type="PANTHER" id="PTHR32322">
    <property type="entry name" value="INNER MEMBRANE TRANSPORTER"/>
    <property type="match status" value="1"/>
</dbReference>
<evidence type="ECO:0000256" key="1">
    <source>
        <dbReference type="ARBA" id="ARBA00004141"/>
    </source>
</evidence>
<dbReference type="SUPFAM" id="SSF103481">
    <property type="entry name" value="Multidrug resistance efflux transporter EmrE"/>
    <property type="match status" value="1"/>
</dbReference>
<organism evidence="9 10">
    <name type="scientific">Rothia koreensis</name>
    <dbReference type="NCBI Taxonomy" id="592378"/>
    <lineage>
        <taxon>Bacteria</taxon>
        <taxon>Bacillati</taxon>
        <taxon>Actinomycetota</taxon>
        <taxon>Actinomycetes</taxon>
        <taxon>Micrococcales</taxon>
        <taxon>Micrococcaceae</taxon>
        <taxon>Rothia</taxon>
    </lineage>
</organism>
<feature type="transmembrane region" description="Helical" evidence="7">
    <location>
        <begin position="201"/>
        <end position="219"/>
    </location>
</feature>
<keyword evidence="3 7" id="KW-0812">Transmembrane</keyword>
<feature type="compositionally biased region" description="Basic and acidic residues" evidence="6">
    <location>
        <begin position="294"/>
        <end position="308"/>
    </location>
</feature>
<dbReference type="GO" id="GO:0016020">
    <property type="term" value="C:membrane"/>
    <property type="evidence" value="ECO:0007669"/>
    <property type="project" value="UniProtKB-SubCell"/>
</dbReference>
<evidence type="ECO:0000256" key="3">
    <source>
        <dbReference type="ARBA" id="ARBA00022692"/>
    </source>
</evidence>
<comment type="subcellular location">
    <subcellularLocation>
        <location evidence="1">Membrane</location>
        <topology evidence="1">Multi-pass membrane protein</topology>
    </subcellularLocation>
</comment>
<gene>
    <name evidence="9" type="ORF">GMA10_10875</name>
</gene>
<keyword evidence="4 7" id="KW-1133">Transmembrane helix</keyword>
<evidence type="ECO:0000256" key="5">
    <source>
        <dbReference type="ARBA" id="ARBA00023136"/>
    </source>
</evidence>
<name>A0A7K1LKI9_9MICC</name>
<feature type="transmembrane region" description="Helical" evidence="7">
    <location>
        <begin position="140"/>
        <end position="159"/>
    </location>
</feature>